<dbReference type="Gene3D" id="1.25.40.10">
    <property type="entry name" value="Tetratricopeptide repeat domain"/>
    <property type="match status" value="2"/>
</dbReference>
<name>A0A0G4HYV0_9ALVE</name>
<dbReference type="NCBIfam" id="TIGR00756">
    <property type="entry name" value="PPR"/>
    <property type="match status" value="6"/>
</dbReference>
<proteinExistence type="predicted"/>
<reference evidence="4" key="1">
    <citation type="submission" date="2014-11" db="EMBL/GenBank/DDBJ databases">
        <authorList>
            <person name="Otto D Thomas"/>
            <person name="Naeem Raeece"/>
        </authorList>
    </citation>
    <scope>NUCLEOTIDE SEQUENCE</scope>
</reference>
<keyword evidence="1" id="KW-0677">Repeat</keyword>
<dbReference type="Pfam" id="PF01535">
    <property type="entry name" value="PPR"/>
    <property type="match status" value="2"/>
</dbReference>
<dbReference type="PANTHER" id="PTHR47936:SF1">
    <property type="entry name" value="PENTATRICOPEPTIDE REPEAT-CONTAINING PROTEIN GUN1, CHLOROPLASTIC"/>
    <property type="match status" value="1"/>
</dbReference>
<evidence type="ECO:0000256" key="3">
    <source>
        <dbReference type="SAM" id="MobiDB-lite"/>
    </source>
</evidence>
<feature type="repeat" description="PPR" evidence="2">
    <location>
        <begin position="249"/>
        <end position="286"/>
    </location>
</feature>
<evidence type="ECO:0000256" key="2">
    <source>
        <dbReference type="PROSITE-ProRule" id="PRU00708"/>
    </source>
</evidence>
<dbReference type="VEuPathDB" id="CryptoDB:Cvel_33712"/>
<feature type="region of interest" description="Disordered" evidence="3">
    <location>
        <begin position="95"/>
        <end position="129"/>
    </location>
</feature>
<evidence type="ECO:0000313" key="4">
    <source>
        <dbReference type="EMBL" id="CEM49718.1"/>
    </source>
</evidence>
<organism evidence="4">
    <name type="scientific">Chromera velia CCMP2878</name>
    <dbReference type="NCBI Taxonomy" id="1169474"/>
    <lineage>
        <taxon>Eukaryota</taxon>
        <taxon>Sar</taxon>
        <taxon>Alveolata</taxon>
        <taxon>Colpodellida</taxon>
        <taxon>Chromeraceae</taxon>
        <taxon>Chromera</taxon>
    </lineage>
</organism>
<feature type="repeat" description="PPR" evidence="2">
    <location>
        <begin position="325"/>
        <end position="362"/>
    </location>
</feature>
<feature type="repeat" description="PPR" evidence="2">
    <location>
        <begin position="439"/>
        <end position="476"/>
    </location>
</feature>
<feature type="compositionally biased region" description="Basic and acidic residues" evidence="3">
    <location>
        <begin position="186"/>
        <end position="208"/>
    </location>
</feature>
<gene>
    <name evidence="4" type="ORF">Cvel_33712</name>
</gene>
<feature type="repeat" description="PPR" evidence="2">
    <location>
        <begin position="363"/>
        <end position="400"/>
    </location>
</feature>
<dbReference type="PhylomeDB" id="A0A0G4HYV0"/>
<feature type="region of interest" description="Disordered" evidence="3">
    <location>
        <begin position="177"/>
        <end position="208"/>
    </location>
</feature>
<protein>
    <recommendedName>
        <fullName evidence="5">Pentacotripeptide-repeat region of PRORP domain-containing protein</fullName>
    </recommendedName>
</protein>
<dbReference type="EMBL" id="CDMZ01004427">
    <property type="protein sequence ID" value="CEM49718.1"/>
    <property type="molecule type" value="Genomic_DNA"/>
</dbReference>
<feature type="repeat" description="PPR" evidence="2">
    <location>
        <begin position="401"/>
        <end position="438"/>
    </location>
</feature>
<evidence type="ECO:0000256" key="1">
    <source>
        <dbReference type="ARBA" id="ARBA00022737"/>
    </source>
</evidence>
<feature type="repeat" description="PPR" evidence="2">
    <location>
        <begin position="287"/>
        <end position="324"/>
    </location>
</feature>
<dbReference type="Pfam" id="PF13041">
    <property type="entry name" value="PPR_2"/>
    <property type="match status" value="1"/>
</dbReference>
<dbReference type="InterPro" id="IPR011990">
    <property type="entry name" value="TPR-like_helical_dom_sf"/>
</dbReference>
<evidence type="ECO:0008006" key="5">
    <source>
        <dbReference type="Google" id="ProtNLM"/>
    </source>
</evidence>
<dbReference type="PANTHER" id="PTHR47936">
    <property type="entry name" value="PPR_LONG DOMAIN-CONTAINING PROTEIN"/>
    <property type="match status" value="1"/>
</dbReference>
<sequence>MTSLGLYSELRSRAFRLVSRKLLFVLLSIALAPPIAVSTNNRKPSGSVPSGFLVSTVRLKPPFSRWVSSRKKRCCSLTREECTVFGLGGTSLLSRSANEKGRESAEGPVSSKRKGRVEAPGVKRVAESDPIRKGRRRHFSGQAFFGKNRRSEETGVQRRHDLTRGRKVEDTQIMKNARYKKGRSSSKAESEMKSNREGAKGVDRRRSMSADDQILRGYTRKITETGRHGSWKDALSLFEELKSKGLRPNVFIFSALLTCLARAPGGSRWEKALEVFGEMERRGVKPDTVTFNVLISAMEKAPGGSQWEKALEVFGEMERRGVEPDTVIFNALISAMENAPGGSQWEKALEVFGEMERRGVKPDTVTFSALISAMEKAPGGSQWEKALEVFGGMKRRGVESDTVTFSALISAMEKAPGGSQWEKALEVFGEMERRGVEPDTVTFNALISAMEKAPGGSQWEKALEVFGGMKRRGVEPNTVTFNALISAMEEAPGGSQWEKALEVFGGWSVEESSLIQLLSTH</sequence>
<dbReference type="AlphaFoldDB" id="A0A0G4HYV0"/>
<accession>A0A0G4HYV0</accession>
<dbReference type="InterPro" id="IPR002885">
    <property type="entry name" value="PPR_rpt"/>
</dbReference>
<dbReference type="PROSITE" id="PS51375">
    <property type="entry name" value="PPR"/>
    <property type="match status" value="6"/>
</dbReference>
<dbReference type="Pfam" id="PF13812">
    <property type="entry name" value="PPR_3"/>
    <property type="match status" value="2"/>
</dbReference>